<keyword evidence="3" id="KW-1185">Reference proteome</keyword>
<dbReference type="EMBL" id="CAIIXF020000001">
    <property type="protein sequence ID" value="CAH1774870.1"/>
    <property type="molecule type" value="Genomic_DNA"/>
</dbReference>
<dbReference type="InterPro" id="IPR001660">
    <property type="entry name" value="SAM"/>
</dbReference>
<proteinExistence type="predicted"/>
<dbReference type="Pfam" id="PF00536">
    <property type="entry name" value="SAM_1"/>
    <property type="match status" value="1"/>
</dbReference>
<dbReference type="Gene3D" id="1.10.150.50">
    <property type="entry name" value="Transcription Factor, Ets-1"/>
    <property type="match status" value="1"/>
</dbReference>
<dbReference type="AlphaFoldDB" id="A0A8S4N3J6"/>
<dbReference type="SMART" id="SM00454">
    <property type="entry name" value="SAM"/>
    <property type="match status" value="1"/>
</dbReference>
<dbReference type="OrthoDB" id="6133291at2759"/>
<dbReference type="InterPro" id="IPR013761">
    <property type="entry name" value="SAM/pointed_sf"/>
</dbReference>
<dbReference type="PANTHER" id="PTHR46829">
    <property type="entry name" value="STERILE ALPHA MOTIF DOMAIN-CONTAINING PROTEIN 15"/>
    <property type="match status" value="1"/>
</dbReference>
<dbReference type="PANTHER" id="PTHR46829:SF1">
    <property type="entry name" value="STERILE ALPHA MOTIF DOMAIN-CONTAINING PROTEIN 15"/>
    <property type="match status" value="1"/>
</dbReference>
<evidence type="ECO:0000259" key="1">
    <source>
        <dbReference type="PROSITE" id="PS50105"/>
    </source>
</evidence>
<dbReference type="Proteomes" id="UP000749559">
    <property type="component" value="Unassembled WGS sequence"/>
</dbReference>
<evidence type="ECO:0000313" key="2">
    <source>
        <dbReference type="EMBL" id="CAH1774870.1"/>
    </source>
</evidence>
<feature type="domain" description="SAM" evidence="1">
    <location>
        <begin position="18"/>
        <end position="81"/>
    </location>
</feature>
<comment type="caution">
    <text evidence="2">The sequence shown here is derived from an EMBL/GenBank/DDBJ whole genome shotgun (WGS) entry which is preliminary data.</text>
</comment>
<name>A0A8S4N3J6_OWEFU</name>
<dbReference type="SUPFAM" id="SSF47769">
    <property type="entry name" value="SAM/Pointed domain"/>
    <property type="match status" value="1"/>
</dbReference>
<reference evidence="2" key="1">
    <citation type="submission" date="2022-03" db="EMBL/GenBank/DDBJ databases">
        <authorList>
            <person name="Martin C."/>
        </authorList>
    </citation>
    <scope>NUCLEOTIDE SEQUENCE</scope>
</reference>
<evidence type="ECO:0000313" key="3">
    <source>
        <dbReference type="Proteomes" id="UP000749559"/>
    </source>
</evidence>
<organism evidence="2 3">
    <name type="scientific">Owenia fusiformis</name>
    <name type="common">Polychaete worm</name>
    <dbReference type="NCBI Taxonomy" id="6347"/>
    <lineage>
        <taxon>Eukaryota</taxon>
        <taxon>Metazoa</taxon>
        <taxon>Spiralia</taxon>
        <taxon>Lophotrochozoa</taxon>
        <taxon>Annelida</taxon>
        <taxon>Polychaeta</taxon>
        <taxon>Sedentaria</taxon>
        <taxon>Canalipalpata</taxon>
        <taxon>Sabellida</taxon>
        <taxon>Oweniida</taxon>
        <taxon>Oweniidae</taxon>
        <taxon>Owenia</taxon>
    </lineage>
</organism>
<dbReference type="PROSITE" id="PS50105">
    <property type="entry name" value="SAM_DOMAIN"/>
    <property type="match status" value="1"/>
</dbReference>
<gene>
    <name evidence="2" type="ORF">OFUS_LOCUS2244</name>
</gene>
<protein>
    <recommendedName>
        <fullName evidence="1">SAM domain-containing protein</fullName>
    </recommendedName>
</protein>
<sequence length="142" mass="16716">MANHDDLKDERVPLCLHWSVEKVADWIEEIGFPYYRECITRNLVDGKRLIHIDSSHLPKIGITDFEHIKLIAKCIRDMLEIEDPDWHRSISKPPRENLGMYLEMKSGTGERRDERTYKKFLANTTDAKWQPPLANHCLILPH</sequence>
<accession>A0A8S4N3J6</accession>